<dbReference type="OrthoDB" id="4428031at2"/>
<feature type="compositionally biased region" description="Low complexity" evidence="1">
    <location>
        <begin position="61"/>
        <end position="82"/>
    </location>
</feature>
<keyword evidence="5" id="KW-1185">Reference proteome</keyword>
<proteinExistence type="predicted"/>
<protein>
    <recommendedName>
        <fullName evidence="3">DUF8175 domain-containing protein</fullName>
    </recommendedName>
</protein>
<reference evidence="4 5" key="1">
    <citation type="submission" date="2018-02" db="EMBL/GenBank/DDBJ databases">
        <title>Genomic Encyclopedia of Archaeal and Bacterial Type Strains, Phase II (KMG-II): from individual species to whole genera.</title>
        <authorList>
            <person name="Goeker M."/>
        </authorList>
    </citation>
    <scope>NUCLEOTIDE SEQUENCE [LARGE SCALE GENOMIC DNA]</scope>
    <source>
        <strain evidence="4 5">DSM 22857</strain>
    </source>
</reference>
<comment type="caution">
    <text evidence="4">The sequence shown here is derived from an EMBL/GenBank/DDBJ whole genome shotgun (WGS) entry which is preliminary data.</text>
</comment>
<evidence type="ECO:0000313" key="4">
    <source>
        <dbReference type="EMBL" id="PPK91941.1"/>
    </source>
</evidence>
<organism evidence="4 5">
    <name type="scientific">Kineococcus xinjiangensis</name>
    <dbReference type="NCBI Taxonomy" id="512762"/>
    <lineage>
        <taxon>Bacteria</taxon>
        <taxon>Bacillati</taxon>
        <taxon>Actinomycetota</taxon>
        <taxon>Actinomycetes</taxon>
        <taxon>Kineosporiales</taxon>
        <taxon>Kineosporiaceae</taxon>
        <taxon>Kineococcus</taxon>
    </lineage>
</organism>
<name>A0A2S6ICL5_9ACTN</name>
<keyword evidence="2" id="KW-1133">Transmembrane helix</keyword>
<dbReference type="Proteomes" id="UP000239485">
    <property type="component" value="Unassembled WGS sequence"/>
</dbReference>
<evidence type="ECO:0000256" key="1">
    <source>
        <dbReference type="SAM" id="MobiDB-lite"/>
    </source>
</evidence>
<sequence>MSETVVNGTSVEPEEKKSPWRRPGFIASAAVVGLIVVSGAGLAVERALDDDSSKAPQGEGAPVAAPAPSTPAPSASSSAPASTGDSVCGLPAGEQTVPTTAPSSQWELVGAVAAPTAPEQHGPGQVDSTTGWRSCYAHSPTGALYAAANVLASTSSPQLVQELVEDGTVPGPGRDALAQLLAGGIPPNSGTVQLAGYTFLNYSDDVATIDMAVRASSGGTGHVPFTLQWVEGDWKLLLPPDGNLAAGAGPLPDFAGYTAWGTT</sequence>
<dbReference type="InterPro" id="IPR058488">
    <property type="entry name" value="DUF8175"/>
</dbReference>
<evidence type="ECO:0000313" key="5">
    <source>
        <dbReference type="Proteomes" id="UP000239485"/>
    </source>
</evidence>
<dbReference type="AlphaFoldDB" id="A0A2S6ICL5"/>
<keyword evidence="2" id="KW-0812">Transmembrane</keyword>
<feature type="region of interest" description="Disordered" evidence="1">
    <location>
        <begin position="48"/>
        <end position="103"/>
    </location>
</feature>
<feature type="domain" description="DUF8175" evidence="3">
    <location>
        <begin position="68"/>
        <end position="258"/>
    </location>
</feature>
<accession>A0A2S6ICL5</accession>
<dbReference type="RefSeq" id="WP_146099671.1">
    <property type="nucleotide sequence ID" value="NZ_PTJD01000019.1"/>
</dbReference>
<evidence type="ECO:0000259" key="3">
    <source>
        <dbReference type="Pfam" id="PF26526"/>
    </source>
</evidence>
<dbReference type="EMBL" id="PTJD01000019">
    <property type="protein sequence ID" value="PPK91941.1"/>
    <property type="molecule type" value="Genomic_DNA"/>
</dbReference>
<evidence type="ECO:0000256" key="2">
    <source>
        <dbReference type="SAM" id="Phobius"/>
    </source>
</evidence>
<gene>
    <name evidence="4" type="ORF">CLV92_11922</name>
</gene>
<dbReference type="Pfam" id="PF26526">
    <property type="entry name" value="DUF8175"/>
    <property type="match status" value="1"/>
</dbReference>
<keyword evidence="2" id="KW-0472">Membrane</keyword>
<feature type="transmembrane region" description="Helical" evidence="2">
    <location>
        <begin position="25"/>
        <end position="44"/>
    </location>
</feature>